<dbReference type="InterPro" id="IPR014710">
    <property type="entry name" value="RmlC-like_jellyroll"/>
</dbReference>
<accession>A0A397P7B9</accession>
<evidence type="ECO:0000313" key="3">
    <source>
        <dbReference type="EMBL" id="RIA44223.1"/>
    </source>
</evidence>
<keyword evidence="4" id="KW-1185">Reference proteome</keyword>
<keyword evidence="2" id="KW-0862">Zinc</keyword>
<name>A0A397P7B9_9SPHN</name>
<dbReference type="GO" id="GO:0046872">
    <property type="term" value="F:metal ion binding"/>
    <property type="evidence" value="ECO:0007669"/>
    <property type="project" value="UniProtKB-KW"/>
</dbReference>
<organism evidence="3 4">
    <name type="scientific">Hephaestia caeni</name>
    <dbReference type="NCBI Taxonomy" id="645617"/>
    <lineage>
        <taxon>Bacteria</taxon>
        <taxon>Pseudomonadati</taxon>
        <taxon>Pseudomonadota</taxon>
        <taxon>Alphaproteobacteria</taxon>
        <taxon>Sphingomonadales</taxon>
        <taxon>Sphingomonadaceae</taxon>
        <taxon>Hephaestia</taxon>
    </lineage>
</organism>
<dbReference type="InterPro" id="IPR051804">
    <property type="entry name" value="Carb_Metab_Reg_Kinase/Isom"/>
</dbReference>
<evidence type="ECO:0000256" key="1">
    <source>
        <dbReference type="ARBA" id="ARBA00022723"/>
    </source>
</evidence>
<sequence>MPATLLATRRVDKPWGRHILWPGFPDPAPDADPVGEVWFQTPGDANPDLLVKYLFTSEKLSVQVHPNDAAARKAGYARGKDEAWLILAAEPESTIALGTKRPVGREELRDAALDGSIEDLLDWKPVKAGDFFYSPAGTVHAIGAGITLIEVQQNVDLTYRLYDYGRPRDLHLDAGIAVSEGTPFIAQPAPGKVSGDRMILAEGPKFVLERWPAGHRKVTLPEGLTGWLVPVTGEGVADGVAFRAGECATVTGSAEIEIAEGGDVLFAYPGDARI</sequence>
<dbReference type="Gene3D" id="2.60.120.10">
    <property type="entry name" value="Jelly Rolls"/>
    <property type="match status" value="1"/>
</dbReference>
<dbReference type="OrthoDB" id="9808275at2"/>
<dbReference type="InterPro" id="IPR011051">
    <property type="entry name" value="RmlC_Cupin_sf"/>
</dbReference>
<dbReference type="PANTHER" id="PTHR42742:SF3">
    <property type="entry name" value="FRUCTOKINASE"/>
    <property type="match status" value="1"/>
</dbReference>
<dbReference type="PANTHER" id="PTHR42742">
    <property type="entry name" value="TRANSCRIPTIONAL REPRESSOR MPRA"/>
    <property type="match status" value="1"/>
</dbReference>
<dbReference type="GO" id="GO:0016853">
    <property type="term" value="F:isomerase activity"/>
    <property type="evidence" value="ECO:0007669"/>
    <property type="project" value="UniProtKB-KW"/>
</dbReference>
<protein>
    <submittedName>
        <fullName evidence="3">Mannose-6-phosphate isomerase type 1</fullName>
    </submittedName>
</protein>
<evidence type="ECO:0000313" key="4">
    <source>
        <dbReference type="Proteomes" id="UP000266568"/>
    </source>
</evidence>
<reference evidence="3 4" key="1">
    <citation type="submission" date="2018-08" db="EMBL/GenBank/DDBJ databases">
        <title>Genomic Encyclopedia of Type Strains, Phase IV (KMG-IV): sequencing the most valuable type-strain genomes for metagenomic binning, comparative biology and taxonomic classification.</title>
        <authorList>
            <person name="Goeker M."/>
        </authorList>
    </citation>
    <scope>NUCLEOTIDE SEQUENCE [LARGE SCALE GENOMIC DNA]</scope>
    <source>
        <strain evidence="3 4">DSM 25527</strain>
    </source>
</reference>
<proteinExistence type="predicted"/>
<keyword evidence="1" id="KW-0479">Metal-binding</keyword>
<dbReference type="SUPFAM" id="SSF51182">
    <property type="entry name" value="RmlC-like cupins"/>
    <property type="match status" value="1"/>
</dbReference>
<comment type="caution">
    <text evidence="3">The sequence shown here is derived from an EMBL/GenBank/DDBJ whole genome shotgun (WGS) entry which is preliminary data.</text>
</comment>
<gene>
    <name evidence="3" type="ORF">DFR49_2462</name>
</gene>
<keyword evidence="3" id="KW-0413">Isomerase</keyword>
<dbReference type="RefSeq" id="WP_119036397.1">
    <property type="nucleotide sequence ID" value="NZ_QXDC01000003.1"/>
</dbReference>
<dbReference type="EMBL" id="QXDC01000003">
    <property type="protein sequence ID" value="RIA44223.1"/>
    <property type="molecule type" value="Genomic_DNA"/>
</dbReference>
<dbReference type="CDD" id="cd07010">
    <property type="entry name" value="cupin_PMI_type_I_N_bac"/>
    <property type="match status" value="1"/>
</dbReference>
<evidence type="ECO:0000256" key="2">
    <source>
        <dbReference type="ARBA" id="ARBA00022833"/>
    </source>
</evidence>
<dbReference type="Proteomes" id="UP000266568">
    <property type="component" value="Unassembled WGS sequence"/>
</dbReference>
<dbReference type="AlphaFoldDB" id="A0A397P7B9"/>